<evidence type="ECO:0000313" key="1">
    <source>
        <dbReference type="EMBL" id="QOR57868.1"/>
    </source>
</evidence>
<keyword evidence="2" id="KW-1185">Reference proteome</keyword>
<proteinExistence type="predicted"/>
<dbReference type="KEGG" id="vg:65132039"/>
<name>A0A7M1RU46_9CAUD</name>
<accession>A0A7M1RU46</accession>
<reference evidence="1 2" key="1">
    <citation type="submission" date="2020-07" db="EMBL/GenBank/DDBJ databases">
        <title>Taxonomic proposal: Crassvirales, a new order of highly abundant and diverse bacterial viruses.</title>
        <authorList>
            <person name="Shkoporov A.N."/>
            <person name="Stockdale S.R."/>
            <person name="Guerin E."/>
            <person name="Ross R.P."/>
            <person name="Hill C."/>
        </authorList>
    </citation>
    <scope>NUCLEOTIDE SEQUENCE [LARGE SCALE GENOMIC DNA]</scope>
</reference>
<dbReference type="Proteomes" id="UP000593824">
    <property type="component" value="Segment"/>
</dbReference>
<evidence type="ECO:0000313" key="2">
    <source>
        <dbReference type="Proteomes" id="UP000593824"/>
    </source>
</evidence>
<dbReference type="RefSeq" id="YP_010113508.1">
    <property type="nucleotide sequence ID" value="NC_055904.1"/>
</dbReference>
<dbReference type="GeneID" id="65132039"/>
<dbReference type="EMBL" id="MT774411">
    <property type="protein sequence ID" value="QOR57868.1"/>
    <property type="molecule type" value="Genomic_DNA"/>
</dbReference>
<protein>
    <submittedName>
        <fullName evidence="1">Uncharacterized protein</fullName>
    </submittedName>
</protein>
<organism evidence="1 2">
    <name type="scientific">uncultured phage cr273_1</name>
    <dbReference type="NCBI Taxonomy" id="2772095"/>
    <lineage>
        <taxon>Viruses</taxon>
        <taxon>Duplodnaviria</taxon>
        <taxon>Heunggongvirae</taxon>
        <taxon>Uroviricota</taxon>
        <taxon>Caudoviricetes</taxon>
        <taxon>Crassvirales</taxon>
        <taxon>Suoliviridae</taxon>
        <taxon>Oafivirinae</taxon>
        <taxon>Buhlduvirus</taxon>
        <taxon>Buhlduvirus animalis</taxon>
    </lineage>
</organism>
<sequence length="173" mass="19282">MFSGLRQGAVIYVLDKSEKIKVNLGFVESVSAPHQMYKTFNPAVSFGTNMQTVVDISVKIGDEKQEFVGVPSNSTVHSYGDYVITESKEGMIQEVDAILLNSTNIVNSIDKHKEIINSCERILKDLNPVYAREQERDEVIGSLTKKVNSIEGVLTRLESMLTKQGINDNNKEL</sequence>